<evidence type="ECO:0000256" key="1">
    <source>
        <dbReference type="SAM" id="Phobius"/>
    </source>
</evidence>
<sequence length="99" mass="11448">LVFSNHVHYRVVYETHSSGFQPVYWGVLGLFIFIPSFTPMVLKKSCLALLSFSLITHETIFITNTNSITNKVLRTRWYDALNSLGKLNVSHHWVFKTSM</sequence>
<comment type="caution">
    <text evidence="2">The sequence shown here is derived from an EMBL/GenBank/DDBJ whole genome shotgun (WGS) entry which is preliminary data.</text>
</comment>
<evidence type="ECO:0000313" key="2">
    <source>
        <dbReference type="EMBL" id="KAJ9579750.1"/>
    </source>
</evidence>
<dbReference type="EMBL" id="JASPKZ010008378">
    <property type="protein sequence ID" value="KAJ9579750.1"/>
    <property type="molecule type" value="Genomic_DNA"/>
</dbReference>
<feature type="non-terminal residue" evidence="2">
    <location>
        <position position="1"/>
    </location>
</feature>
<protein>
    <submittedName>
        <fullName evidence="2">Uncharacterized protein</fullName>
    </submittedName>
</protein>
<dbReference type="AlphaFoldDB" id="A0AAD7ZG71"/>
<accession>A0AAD7ZG71</accession>
<keyword evidence="1" id="KW-0812">Transmembrane</keyword>
<feature type="non-terminal residue" evidence="2">
    <location>
        <position position="99"/>
    </location>
</feature>
<reference evidence="2" key="2">
    <citation type="submission" date="2023-05" db="EMBL/GenBank/DDBJ databases">
        <authorList>
            <person name="Fouks B."/>
        </authorList>
    </citation>
    <scope>NUCLEOTIDE SEQUENCE</scope>
    <source>
        <strain evidence="2">Stay&amp;Tobe</strain>
        <tissue evidence="2">Testes</tissue>
    </source>
</reference>
<reference evidence="2" key="1">
    <citation type="journal article" date="2023" name="IScience">
        <title>Live-bearing cockroach genome reveals convergent evolutionary mechanisms linked to viviparity in insects and beyond.</title>
        <authorList>
            <person name="Fouks B."/>
            <person name="Harrison M.C."/>
            <person name="Mikhailova A.A."/>
            <person name="Marchal E."/>
            <person name="English S."/>
            <person name="Carruthers M."/>
            <person name="Jennings E.C."/>
            <person name="Chiamaka E.L."/>
            <person name="Frigard R.A."/>
            <person name="Pippel M."/>
            <person name="Attardo G.M."/>
            <person name="Benoit J.B."/>
            <person name="Bornberg-Bauer E."/>
            <person name="Tobe S.S."/>
        </authorList>
    </citation>
    <scope>NUCLEOTIDE SEQUENCE</scope>
    <source>
        <strain evidence="2">Stay&amp;Tobe</strain>
    </source>
</reference>
<keyword evidence="1" id="KW-1133">Transmembrane helix</keyword>
<keyword evidence="3" id="KW-1185">Reference proteome</keyword>
<organism evidence="2 3">
    <name type="scientific">Diploptera punctata</name>
    <name type="common">Pacific beetle cockroach</name>
    <dbReference type="NCBI Taxonomy" id="6984"/>
    <lineage>
        <taxon>Eukaryota</taxon>
        <taxon>Metazoa</taxon>
        <taxon>Ecdysozoa</taxon>
        <taxon>Arthropoda</taxon>
        <taxon>Hexapoda</taxon>
        <taxon>Insecta</taxon>
        <taxon>Pterygota</taxon>
        <taxon>Neoptera</taxon>
        <taxon>Polyneoptera</taxon>
        <taxon>Dictyoptera</taxon>
        <taxon>Blattodea</taxon>
        <taxon>Blaberoidea</taxon>
        <taxon>Blaberidae</taxon>
        <taxon>Diplopterinae</taxon>
        <taxon>Diploptera</taxon>
    </lineage>
</organism>
<proteinExistence type="predicted"/>
<gene>
    <name evidence="2" type="ORF">L9F63_004587</name>
</gene>
<dbReference type="Proteomes" id="UP001233999">
    <property type="component" value="Unassembled WGS sequence"/>
</dbReference>
<keyword evidence="1" id="KW-0472">Membrane</keyword>
<name>A0AAD7ZG71_DIPPU</name>
<feature type="transmembrane region" description="Helical" evidence="1">
    <location>
        <begin position="23"/>
        <end position="42"/>
    </location>
</feature>
<evidence type="ECO:0000313" key="3">
    <source>
        <dbReference type="Proteomes" id="UP001233999"/>
    </source>
</evidence>